<sequence length="318" mass="36154">MNLLLLRKIRRISKRAVNGSCISKMELNLVIFSLIYYIALLICGIISLIFYCTFIIFILKMLKSNNPNFSKEFYQIFVIGGIVDILYVAGECVVWIIGEISLFQNFYLKICAELNAASILSTLSMSQGFLSAFFVIIISFNRFTSVYFPFQYNNMWKSWKLSLLVGWPFAIVIPFFHVQFVLNTETNTLSLTYEDENISNFLWQCNAIVHFAATILAGTMNFLLLKKIKSIGKITANGNHISKTEFNLAIFSLVSFSIILGYCQLFFLVGLGVLGPYALFIISKKVRNNFLVFIKIRKNTVIITSNQLAKNNVSIAVI</sequence>
<dbReference type="WBParaSite" id="RSKR_0000878350.1">
    <property type="protein sequence ID" value="RSKR_0000878350.1"/>
    <property type="gene ID" value="RSKR_0000878350"/>
</dbReference>
<proteinExistence type="predicted"/>
<reference evidence="2" key="1">
    <citation type="submission" date="2016-11" db="UniProtKB">
        <authorList>
            <consortium name="WormBaseParasite"/>
        </authorList>
    </citation>
    <scope>IDENTIFICATION</scope>
    <source>
        <strain evidence="2">KR3021</strain>
    </source>
</reference>
<organism evidence="1 2">
    <name type="scientific">Rhabditophanes sp. KR3021</name>
    <dbReference type="NCBI Taxonomy" id="114890"/>
    <lineage>
        <taxon>Eukaryota</taxon>
        <taxon>Metazoa</taxon>
        <taxon>Ecdysozoa</taxon>
        <taxon>Nematoda</taxon>
        <taxon>Chromadorea</taxon>
        <taxon>Rhabditida</taxon>
        <taxon>Tylenchina</taxon>
        <taxon>Panagrolaimomorpha</taxon>
        <taxon>Strongyloidoidea</taxon>
        <taxon>Alloionematidae</taxon>
        <taxon>Rhabditophanes</taxon>
    </lineage>
</organism>
<accession>A0AC35U8Y3</accession>
<protein>
    <submittedName>
        <fullName evidence="2">G_PROTEIN_RECEP_F1_2 domain-containing protein</fullName>
    </submittedName>
</protein>
<evidence type="ECO:0000313" key="1">
    <source>
        <dbReference type="Proteomes" id="UP000095286"/>
    </source>
</evidence>
<evidence type="ECO:0000313" key="2">
    <source>
        <dbReference type="WBParaSite" id="RSKR_0000878350.1"/>
    </source>
</evidence>
<dbReference type="Proteomes" id="UP000095286">
    <property type="component" value="Unplaced"/>
</dbReference>
<name>A0AC35U8Y3_9BILA</name>